<dbReference type="GO" id="GO:0005829">
    <property type="term" value="C:cytosol"/>
    <property type="evidence" value="ECO:0007669"/>
    <property type="project" value="TreeGrafter"/>
</dbReference>
<proteinExistence type="inferred from homology"/>
<dbReference type="Gene3D" id="3.40.50.720">
    <property type="entry name" value="NAD(P)-binding Rossmann-like Domain"/>
    <property type="match status" value="1"/>
</dbReference>
<dbReference type="CDD" id="cd05254">
    <property type="entry name" value="dTDP_HR_like_SDR_e"/>
    <property type="match status" value="1"/>
</dbReference>
<evidence type="ECO:0000256" key="3">
    <source>
        <dbReference type="ARBA" id="ARBA00012929"/>
    </source>
</evidence>
<evidence type="ECO:0000259" key="7">
    <source>
        <dbReference type="Pfam" id="PF04321"/>
    </source>
</evidence>
<dbReference type="SUPFAM" id="SSF51735">
    <property type="entry name" value="NAD(P)-binding Rossmann-fold domains"/>
    <property type="match status" value="1"/>
</dbReference>
<evidence type="ECO:0000313" key="8">
    <source>
        <dbReference type="EMBL" id="UOB19411.1"/>
    </source>
</evidence>
<dbReference type="PANTHER" id="PTHR10491:SF4">
    <property type="entry name" value="METHIONINE ADENOSYLTRANSFERASE 2 SUBUNIT BETA"/>
    <property type="match status" value="1"/>
</dbReference>
<organism evidence="8 9">
    <name type="scientific">Abyssalbus ytuae</name>
    <dbReference type="NCBI Taxonomy" id="2926907"/>
    <lineage>
        <taxon>Bacteria</taxon>
        <taxon>Pseudomonadati</taxon>
        <taxon>Bacteroidota</taxon>
        <taxon>Flavobacteriia</taxon>
        <taxon>Flavobacteriales</taxon>
        <taxon>Flavobacteriaceae</taxon>
        <taxon>Abyssalbus</taxon>
    </lineage>
</organism>
<gene>
    <name evidence="8" type="primary">rfbD</name>
    <name evidence="8" type="ORF">MQE35_08955</name>
</gene>
<dbReference type="GO" id="GO:0008831">
    <property type="term" value="F:dTDP-4-dehydrorhamnose reductase activity"/>
    <property type="evidence" value="ECO:0007669"/>
    <property type="project" value="UniProtKB-EC"/>
</dbReference>
<comment type="catalytic activity">
    <reaction evidence="5">
        <text>dTDP-beta-L-rhamnose + NADP(+) = dTDP-4-dehydro-beta-L-rhamnose + NADPH + H(+)</text>
        <dbReference type="Rhea" id="RHEA:21796"/>
        <dbReference type="ChEBI" id="CHEBI:15378"/>
        <dbReference type="ChEBI" id="CHEBI:57510"/>
        <dbReference type="ChEBI" id="CHEBI:57783"/>
        <dbReference type="ChEBI" id="CHEBI:58349"/>
        <dbReference type="ChEBI" id="CHEBI:62830"/>
        <dbReference type="EC" id="1.1.1.133"/>
    </reaction>
</comment>
<evidence type="ECO:0000256" key="4">
    <source>
        <dbReference type="ARBA" id="ARBA00017099"/>
    </source>
</evidence>
<dbReference type="InterPro" id="IPR036291">
    <property type="entry name" value="NAD(P)-bd_dom_sf"/>
</dbReference>
<comment type="pathway">
    <text evidence="1 6">Carbohydrate biosynthesis; dTDP-L-rhamnose biosynthesis.</text>
</comment>
<dbReference type="NCBIfam" id="TIGR01214">
    <property type="entry name" value="rmlD"/>
    <property type="match status" value="1"/>
</dbReference>
<dbReference type="GO" id="GO:0019305">
    <property type="term" value="P:dTDP-rhamnose biosynthetic process"/>
    <property type="evidence" value="ECO:0007669"/>
    <property type="project" value="TreeGrafter"/>
</dbReference>
<evidence type="ECO:0000256" key="5">
    <source>
        <dbReference type="ARBA" id="ARBA00048200"/>
    </source>
</evidence>
<keyword evidence="6" id="KW-0521">NADP</keyword>
<dbReference type="PANTHER" id="PTHR10491">
    <property type="entry name" value="DTDP-4-DEHYDRORHAMNOSE REDUCTASE"/>
    <property type="match status" value="1"/>
</dbReference>
<dbReference type="InterPro" id="IPR029903">
    <property type="entry name" value="RmlD-like-bd"/>
</dbReference>
<sequence>MTKVLVTGAGGQLGKTIEKLTQDYANINFFFTSSSDLDITKASVIEKYFKEYNPDYCINCAAYTNVEQAEKEPEKAFSVNAEGVRDLSLVCKEYNTLLIHISTDYVFDGKKARPYTTEDTPNPINEYGKSKLVGEKYIQQILKKYFIIRTSWLYSKEFGKNFYKTILEKAKTEKEMYITTQQTGCPTDAENLAVYMISIIENNTEKYGLHHFCDGEAMTWYDFAKKIILENKLTEQVKIVEAKNYRTFARRPEYSVLRN</sequence>
<dbReference type="AlphaFoldDB" id="A0A9E6ZYP7"/>
<evidence type="ECO:0000313" key="9">
    <source>
        <dbReference type="Proteomes" id="UP000831290"/>
    </source>
</evidence>
<dbReference type="InterPro" id="IPR005913">
    <property type="entry name" value="dTDP_dehydrorham_reduct"/>
</dbReference>
<protein>
    <recommendedName>
        <fullName evidence="4 6">dTDP-4-dehydrorhamnose reductase</fullName>
        <ecNumber evidence="3 6">1.1.1.133</ecNumber>
    </recommendedName>
</protein>
<comment type="similarity">
    <text evidence="2 6">Belongs to the dTDP-4-dehydrorhamnose reductase family.</text>
</comment>
<dbReference type="KEGG" id="fbm:MQE35_08955"/>
<dbReference type="Pfam" id="PF04321">
    <property type="entry name" value="RmlD_sub_bind"/>
    <property type="match status" value="1"/>
</dbReference>
<dbReference type="Gene3D" id="3.90.25.10">
    <property type="entry name" value="UDP-galactose 4-epimerase, domain 1"/>
    <property type="match status" value="1"/>
</dbReference>
<evidence type="ECO:0000256" key="1">
    <source>
        <dbReference type="ARBA" id="ARBA00004781"/>
    </source>
</evidence>
<reference evidence="8" key="1">
    <citation type="submission" date="2022-03" db="EMBL/GenBank/DDBJ databases">
        <title>Description of Abyssus ytuae gen. nov., sp. nov., a novel member of the family Flavobacteriaceae isolated from the sediment of Mariana Trench.</title>
        <authorList>
            <person name="Zhang J."/>
            <person name="Xu X."/>
        </authorList>
    </citation>
    <scope>NUCLEOTIDE SEQUENCE</scope>
    <source>
        <strain evidence="8">MT3330</strain>
    </source>
</reference>
<dbReference type="EC" id="1.1.1.133" evidence="3 6"/>
<evidence type="ECO:0000256" key="2">
    <source>
        <dbReference type="ARBA" id="ARBA00010944"/>
    </source>
</evidence>
<dbReference type="Proteomes" id="UP000831290">
    <property type="component" value="Chromosome"/>
</dbReference>
<accession>A0A9E6ZYP7</accession>
<keyword evidence="6 8" id="KW-0560">Oxidoreductase</keyword>
<evidence type="ECO:0000256" key="6">
    <source>
        <dbReference type="RuleBase" id="RU364082"/>
    </source>
</evidence>
<dbReference type="RefSeq" id="WP_255846027.1">
    <property type="nucleotide sequence ID" value="NZ_CP094358.1"/>
</dbReference>
<keyword evidence="9" id="KW-1185">Reference proteome</keyword>
<comment type="function">
    <text evidence="6">Catalyzes the reduction of dTDP-6-deoxy-L-lyxo-4-hexulose to yield dTDP-L-rhamnose.</text>
</comment>
<dbReference type="EMBL" id="CP094358">
    <property type="protein sequence ID" value="UOB19411.1"/>
    <property type="molecule type" value="Genomic_DNA"/>
</dbReference>
<name>A0A9E6ZYP7_9FLAO</name>
<feature type="domain" description="RmlD-like substrate binding" evidence="7">
    <location>
        <begin position="3"/>
        <end position="258"/>
    </location>
</feature>